<name>A0AA40DEM6_9PEZI</name>
<comment type="caution">
    <text evidence="3">The sequence shown here is derived from an EMBL/GenBank/DDBJ whole genome shotgun (WGS) entry which is preliminary data.</text>
</comment>
<keyword evidence="2" id="KW-0812">Transmembrane</keyword>
<dbReference type="AlphaFoldDB" id="A0AA40DEM6"/>
<feature type="compositionally biased region" description="Low complexity" evidence="1">
    <location>
        <begin position="332"/>
        <end position="347"/>
    </location>
</feature>
<evidence type="ECO:0000256" key="1">
    <source>
        <dbReference type="SAM" id="MobiDB-lite"/>
    </source>
</evidence>
<protein>
    <submittedName>
        <fullName evidence="3">Uncharacterized protein</fullName>
    </submittedName>
</protein>
<accession>A0AA40DEM6</accession>
<feature type="compositionally biased region" description="Pro residues" evidence="1">
    <location>
        <begin position="251"/>
        <end position="261"/>
    </location>
</feature>
<feature type="compositionally biased region" description="Polar residues" evidence="1">
    <location>
        <begin position="110"/>
        <end position="119"/>
    </location>
</feature>
<feature type="compositionally biased region" description="Low complexity" evidence="1">
    <location>
        <begin position="192"/>
        <end position="213"/>
    </location>
</feature>
<feature type="compositionally biased region" description="Low complexity" evidence="1">
    <location>
        <begin position="221"/>
        <end position="234"/>
    </location>
</feature>
<evidence type="ECO:0000256" key="2">
    <source>
        <dbReference type="SAM" id="Phobius"/>
    </source>
</evidence>
<feature type="transmembrane region" description="Helical" evidence="2">
    <location>
        <begin position="20"/>
        <end position="43"/>
    </location>
</feature>
<feature type="compositionally biased region" description="Basic and acidic residues" evidence="1">
    <location>
        <begin position="395"/>
        <end position="408"/>
    </location>
</feature>
<feature type="region of interest" description="Disordered" evidence="1">
    <location>
        <begin position="310"/>
        <end position="408"/>
    </location>
</feature>
<reference evidence="3" key="1">
    <citation type="submission" date="2023-06" db="EMBL/GenBank/DDBJ databases">
        <title>Genome-scale phylogeny and comparative genomics of the fungal order Sordariales.</title>
        <authorList>
            <consortium name="Lawrence Berkeley National Laboratory"/>
            <person name="Hensen N."/>
            <person name="Bonometti L."/>
            <person name="Westerberg I."/>
            <person name="Brannstrom I.O."/>
            <person name="Guillou S."/>
            <person name="Cros-Aarteil S."/>
            <person name="Calhoun S."/>
            <person name="Haridas S."/>
            <person name="Kuo A."/>
            <person name="Mondo S."/>
            <person name="Pangilinan J."/>
            <person name="Riley R."/>
            <person name="Labutti K."/>
            <person name="Andreopoulos B."/>
            <person name="Lipzen A."/>
            <person name="Chen C."/>
            <person name="Yanf M."/>
            <person name="Daum C."/>
            <person name="Ng V."/>
            <person name="Clum A."/>
            <person name="Steindorff A."/>
            <person name="Ohm R."/>
            <person name="Martin F."/>
            <person name="Silar P."/>
            <person name="Natvig D."/>
            <person name="Lalanne C."/>
            <person name="Gautier V."/>
            <person name="Ament-Velasquez S.L."/>
            <person name="Kruys A."/>
            <person name="Hutchinson M.I."/>
            <person name="Powell A.J."/>
            <person name="Barry K."/>
            <person name="Miller A.N."/>
            <person name="Grigoriev I.V."/>
            <person name="Debuchy R."/>
            <person name="Gladieux P."/>
            <person name="Thoren M.H."/>
            <person name="Johannesson H."/>
        </authorList>
    </citation>
    <scope>NUCLEOTIDE SEQUENCE</scope>
    <source>
        <strain evidence="3">CBS 307.81</strain>
    </source>
</reference>
<evidence type="ECO:0000313" key="4">
    <source>
        <dbReference type="Proteomes" id="UP001174997"/>
    </source>
</evidence>
<dbReference type="Proteomes" id="UP001174997">
    <property type="component" value="Unassembled WGS sequence"/>
</dbReference>
<evidence type="ECO:0000313" key="3">
    <source>
        <dbReference type="EMBL" id="KAK0670846.1"/>
    </source>
</evidence>
<keyword evidence="4" id="KW-1185">Reference proteome</keyword>
<feature type="compositionally biased region" description="Low complexity" evidence="1">
    <location>
        <begin position="376"/>
        <end position="389"/>
    </location>
</feature>
<feature type="compositionally biased region" description="Basic residues" evidence="1">
    <location>
        <begin position="312"/>
        <end position="322"/>
    </location>
</feature>
<dbReference type="EMBL" id="JAULSY010000027">
    <property type="protein sequence ID" value="KAK0670846.1"/>
    <property type="molecule type" value="Genomic_DNA"/>
</dbReference>
<feature type="compositionally biased region" description="Polar residues" evidence="1">
    <location>
        <begin position="180"/>
        <end position="191"/>
    </location>
</feature>
<organism evidence="3 4">
    <name type="scientific">Cercophora samala</name>
    <dbReference type="NCBI Taxonomy" id="330535"/>
    <lineage>
        <taxon>Eukaryota</taxon>
        <taxon>Fungi</taxon>
        <taxon>Dikarya</taxon>
        <taxon>Ascomycota</taxon>
        <taxon>Pezizomycotina</taxon>
        <taxon>Sordariomycetes</taxon>
        <taxon>Sordariomycetidae</taxon>
        <taxon>Sordariales</taxon>
        <taxon>Lasiosphaeriaceae</taxon>
        <taxon>Cercophora</taxon>
    </lineage>
</organism>
<gene>
    <name evidence="3" type="ORF">QBC41DRAFT_271817</name>
</gene>
<feature type="region of interest" description="Disordered" evidence="1">
    <location>
        <begin position="83"/>
        <end position="295"/>
    </location>
</feature>
<sequence>MASHIRQRDAEPTNSLTPGAIAGIACGSGAIFIGAAGLFILYWRRNRQYDREDDLYRTDSEEDVSRGAAIPAVSYTLDYKMNNPQQRHQHREDSGSYSYSPEKAAYPFSPLSTNSSSGPGSAMPTHPAYIPRAMVRGMPVSNHSSPQLTPPFNPPQNQQEQLPSFTFPQDNPSQHPPLARTTQRPSPLNLNTFSPSPSTSPSIPSSSTTQPTRKQPPRLPLLPLLSTTNSNPLPGKQNSTISGPLAFPSHYQPPPNLPPPKQHQHQQQQQKPKKVRNPHDQIYDDDSSSSGEEITGKEVEGYEESDIQYYHQQHHHHHHHQDSKRTFRERSLSGSGQGTQSQPNSGGLPPPQDHHHHHHRGKRSRRKRFSAGGGQEQHQQQQQQQQQQQTRGNRHYAEVEIGRGSDIW</sequence>
<dbReference type="PROSITE" id="PS51257">
    <property type="entry name" value="PROKAR_LIPOPROTEIN"/>
    <property type="match status" value="1"/>
</dbReference>
<keyword evidence="2" id="KW-0472">Membrane</keyword>
<feature type="compositionally biased region" description="Basic residues" evidence="1">
    <location>
        <begin position="354"/>
        <end position="369"/>
    </location>
</feature>
<proteinExistence type="predicted"/>
<feature type="compositionally biased region" description="Polar residues" evidence="1">
    <location>
        <begin position="164"/>
        <end position="173"/>
    </location>
</feature>
<keyword evidence="2" id="KW-1133">Transmembrane helix</keyword>